<evidence type="ECO:0000256" key="1">
    <source>
        <dbReference type="SAM" id="MobiDB-lite"/>
    </source>
</evidence>
<evidence type="ECO:0000313" key="3">
    <source>
        <dbReference type="Proteomes" id="UP001148018"/>
    </source>
</evidence>
<dbReference type="InterPro" id="IPR028145">
    <property type="entry name" value="Synaptonemal_3"/>
</dbReference>
<sequence>MCDSPSSYSAEWQQQQQQQGANQDSLDLNKEFEIMIGEVENMSVQVTWMAYDMVVQRTSPEQGDVMHRLEEAYQTCRAVVCREDDKLNHPRPREDMCAEPLAKPQS</sequence>
<name>A0A9Q0I8Z6_9TELE</name>
<dbReference type="GO" id="GO:0007131">
    <property type="term" value="P:reciprocal meiotic recombination"/>
    <property type="evidence" value="ECO:0007669"/>
    <property type="project" value="InterPro"/>
</dbReference>
<dbReference type="PANTHER" id="PTHR36686:SF1">
    <property type="entry name" value="SYNAPTONEMAL COMPLEX CENTRAL ELEMENT PROTEIN 3"/>
    <property type="match status" value="1"/>
</dbReference>
<protein>
    <submittedName>
        <fullName evidence="2">Uncharacterized protein</fullName>
    </submittedName>
</protein>
<comment type="caution">
    <text evidence="2">The sequence shown here is derived from an EMBL/GenBank/DDBJ whole genome shotgun (WGS) entry which is preliminary data.</text>
</comment>
<feature type="region of interest" description="Disordered" evidence="1">
    <location>
        <begin position="1"/>
        <end position="25"/>
    </location>
</feature>
<dbReference type="GO" id="GO:0007130">
    <property type="term" value="P:synaptonemal complex assembly"/>
    <property type="evidence" value="ECO:0007669"/>
    <property type="project" value="InterPro"/>
</dbReference>
<feature type="compositionally biased region" description="Basic and acidic residues" evidence="1">
    <location>
        <begin position="87"/>
        <end position="96"/>
    </location>
</feature>
<reference evidence="2" key="1">
    <citation type="submission" date="2022-07" db="EMBL/GenBank/DDBJ databases">
        <title>Chromosome-level genome of Muraenolepis orangiensis.</title>
        <authorList>
            <person name="Kim J."/>
        </authorList>
    </citation>
    <scope>NUCLEOTIDE SEQUENCE</scope>
    <source>
        <strain evidence="2">KU_S4_2022</strain>
        <tissue evidence="2">Muscle</tissue>
    </source>
</reference>
<dbReference type="AlphaFoldDB" id="A0A9Q0I8Z6"/>
<dbReference type="PANTHER" id="PTHR36686">
    <property type="entry name" value="SYNAPTONEMAL COMPLEX CENTRAL ELEMENT PROTEIN 3"/>
    <property type="match status" value="1"/>
</dbReference>
<dbReference type="GO" id="GO:0007283">
    <property type="term" value="P:spermatogenesis"/>
    <property type="evidence" value="ECO:0007669"/>
    <property type="project" value="InterPro"/>
</dbReference>
<keyword evidence="3" id="KW-1185">Reference proteome</keyword>
<gene>
    <name evidence="2" type="ORF">NHX12_011635</name>
</gene>
<feature type="compositionally biased region" description="Polar residues" evidence="1">
    <location>
        <begin position="1"/>
        <end position="12"/>
    </location>
</feature>
<proteinExistence type="predicted"/>
<dbReference type="Proteomes" id="UP001148018">
    <property type="component" value="Unassembled WGS sequence"/>
</dbReference>
<dbReference type="Pfam" id="PF15191">
    <property type="entry name" value="Synaptonemal_3"/>
    <property type="match status" value="1"/>
</dbReference>
<evidence type="ECO:0000313" key="2">
    <source>
        <dbReference type="EMBL" id="KAJ3588041.1"/>
    </source>
</evidence>
<accession>A0A9Q0I8Z6</accession>
<dbReference type="OrthoDB" id="9944849at2759"/>
<feature type="region of interest" description="Disordered" evidence="1">
    <location>
        <begin position="87"/>
        <end position="106"/>
    </location>
</feature>
<dbReference type="EMBL" id="JANIIK010000116">
    <property type="protein sequence ID" value="KAJ3588041.1"/>
    <property type="molecule type" value="Genomic_DNA"/>
</dbReference>
<organism evidence="2 3">
    <name type="scientific">Muraenolepis orangiensis</name>
    <name type="common">Patagonian moray cod</name>
    <dbReference type="NCBI Taxonomy" id="630683"/>
    <lineage>
        <taxon>Eukaryota</taxon>
        <taxon>Metazoa</taxon>
        <taxon>Chordata</taxon>
        <taxon>Craniata</taxon>
        <taxon>Vertebrata</taxon>
        <taxon>Euteleostomi</taxon>
        <taxon>Actinopterygii</taxon>
        <taxon>Neopterygii</taxon>
        <taxon>Teleostei</taxon>
        <taxon>Neoteleostei</taxon>
        <taxon>Acanthomorphata</taxon>
        <taxon>Zeiogadaria</taxon>
        <taxon>Gadariae</taxon>
        <taxon>Gadiformes</taxon>
        <taxon>Muraenolepidoidei</taxon>
        <taxon>Muraenolepididae</taxon>
        <taxon>Muraenolepis</taxon>
    </lineage>
</organism>